<dbReference type="InterPro" id="IPR017930">
    <property type="entry name" value="Myb_dom"/>
</dbReference>
<evidence type="ECO:0008006" key="15">
    <source>
        <dbReference type="Google" id="ProtNLM"/>
    </source>
</evidence>
<dbReference type="GO" id="GO:0003677">
    <property type="term" value="F:DNA binding"/>
    <property type="evidence" value="ECO:0007669"/>
    <property type="project" value="UniProtKB-KW"/>
</dbReference>
<dbReference type="Pfam" id="PF00072">
    <property type="entry name" value="Response_reg"/>
    <property type="match status" value="1"/>
</dbReference>
<keyword evidence="14" id="KW-1185">Reference proteome</keyword>
<comment type="subcellular location">
    <subcellularLocation>
        <location evidence="1">Nucleus</location>
    </subcellularLocation>
</comment>
<dbReference type="SUPFAM" id="SSF52172">
    <property type="entry name" value="CheY-like"/>
    <property type="match status" value="1"/>
</dbReference>
<dbReference type="PROSITE" id="PS51294">
    <property type="entry name" value="HTH_MYB"/>
    <property type="match status" value="1"/>
</dbReference>
<dbReference type="InterPro" id="IPR001005">
    <property type="entry name" value="SANT/Myb"/>
</dbReference>
<evidence type="ECO:0000259" key="12">
    <source>
        <dbReference type="PROSITE" id="PS51294"/>
    </source>
</evidence>
<dbReference type="GO" id="GO:0005634">
    <property type="term" value="C:nucleus"/>
    <property type="evidence" value="ECO:0007669"/>
    <property type="project" value="UniProtKB-SubCell"/>
</dbReference>
<dbReference type="Pfam" id="PF00249">
    <property type="entry name" value="Myb_DNA-binding"/>
    <property type="match status" value="1"/>
</dbReference>
<proteinExistence type="predicted"/>
<dbReference type="CDD" id="cd17584">
    <property type="entry name" value="REC_typeB_ARR-like"/>
    <property type="match status" value="1"/>
</dbReference>
<dbReference type="InterPro" id="IPR001789">
    <property type="entry name" value="Sig_transdc_resp-reg_receiver"/>
</dbReference>
<keyword evidence="8" id="KW-0539">Nucleus</keyword>
<dbReference type="GO" id="GO:0000160">
    <property type="term" value="P:phosphorelay signal transduction system"/>
    <property type="evidence" value="ECO:0007669"/>
    <property type="project" value="UniProtKB-KW"/>
</dbReference>
<keyword evidence="6" id="KW-0010">Activator</keyword>
<evidence type="ECO:0000313" key="13">
    <source>
        <dbReference type="EMBL" id="KAI3932278.1"/>
    </source>
</evidence>
<feature type="modified residue" description="4-aspartylphosphate" evidence="9">
    <location>
        <position position="80"/>
    </location>
</feature>
<evidence type="ECO:0000256" key="7">
    <source>
        <dbReference type="ARBA" id="ARBA00023163"/>
    </source>
</evidence>
<dbReference type="InterPro" id="IPR009057">
    <property type="entry name" value="Homeodomain-like_sf"/>
</dbReference>
<dbReference type="Gene3D" id="3.40.50.2300">
    <property type="match status" value="1"/>
</dbReference>
<gene>
    <name evidence="13" type="ORF">MKW98_024998</name>
</gene>
<accession>A0AAD4T1V7</accession>
<evidence type="ECO:0000256" key="3">
    <source>
        <dbReference type="ARBA" id="ARBA00023012"/>
    </source>
</evidence>
<protein>
    <recommendedName>
        <fullName evidence="15">Two-component response regulator</fullName>
    </recommendedName>
</protein>
<feature type="compositionally biased region" description="Acidic residues" evidence="10">
    <location>
        <begin position="190"/>
        <end position="203"/>
    </location>
</feature>
<feature type="domain" description="HTH myb-type" evidence="12">
    <location>
        <begin position="206"/>
        <end position="265"/>
    </location>
</feature>
<evidence type="ECO:0000256" key="9">
    <source>
        <dbReference type="PROSITE-ProRule" id="PRU00169"/>
    </source>
</evidence>
<dbReference type="PIRSF" id="PIRSF036392">
    <property type="entry name" value="RR_ARR_type-B"/>
    <property type="match status" value="1"/>
</dbReference>
<dbReference type="AlphaFoldDB" id="A0AAD4T1V7"/>
<evidence type="ECO:0000256" key="5">
    <source>
        <dbReference type="ARBA" id="ARBA00023125"/>
    </source>
</evidence>
<dbReference type="SUPFAM" id="SSF46689">
    <property type="entry name" value="Homeodomain-like"/>
    <property type="match status" value="1"/>
</dbReference>
<evidence type="ECO:0000259" key="11">
    <source>
        <dbReference type="PROSITE" id="PS50110"/>
    </source>
</evidence>
<keyword evidence="2 9" id="KW-0597">Phosphoprotein</keyword>
<dbReference type="NCBIfam" id="TIGR01557">
    <property type="entry name" value="myb_SHAQKYF"/>
    <property type="match status" value="1"/>
</dbReference>
<dbReference type="FunFam" id="1.10.10.60:FF:000007">
    <property type="entry name" value="Two-component response regulator"/>
    <property type="match status" value="1"/>
</dbReference>
<dbReference type="InterPro" id="IPR011006">
    <property type="entry name" value="CheY-like_superfamily"/>
</dbReference>
<dbReference type="SMART" id="SM00448">
    <property type="entry name" value="REC"/>
    <property type="match status" value="1"/>
</dbReference>
<evidence type="ECO:0000313" key="14">
    <source>
        <dbReference type="Proteomes" id="UP001202328"/>
    </source>
</evidence>
<dbReference type="EMBL" id="JAJJMB010007077">
    <property type="protein sequence ID" value="KAI3932278.1"/>
    <property type="molecule type" value="Genomic_DNA"/>
</dbReference>
<evidence type="ECO:0000256" key="1">
    <source>
        <dbReference type="ARBA" id="ARBA00004123"/>
    </source>
</evidence>
<sequence length="713" mass="78185">MTAEELVIRRSNGSCEDEQKIDLFPIGMRVLAVDDDLICLRVLESLLRRCQYHVTTTTQAVTALKMLRENRDKFDLVISDVQMPDMDGFKLLELVGLEMDLPVIMLSANGDTRNVMRGITHGACDYLLKPVRIEELKNIWQHVLRKKKVEPKDQNNLDKLNPGTGDSGKGPSMSGNDDQNKLNRKRKDQNEEDDDECDDENDDPSSQKKPRVVWSVELHRKFVAAVNQLGIDKAVPKKILDLMNVDRLTRENVASHLQKYRLYLKRISCVASQQANMVAALGGKDASYLRMNSLDGLGDFHGFGGPGQLPNGSLASYSPVGMLGRLNTPVGMGLRGPSSGMMQLGRPQNPTNSVHDLGKLHQIVIPGNQNGNFLQGMPTSLELDQLQQSKSIARIGEFSSSIDPRAFPGPSTFPDTGVTIANSNNSFQNVHGNSLLLLGVPQQTQNRVGFGNQSSVRMPSVNSESFEFGFGASSHLPDLGRCNDNWPSAAPISGFPSNPLPQGDNPFSHADLSSDILRDNISSINATIGSNSLDVSSNNVANLLDSRRDLQPGPVAVAQHDKFSDFVNLGNNVGQSMNLVPKQKWVSHKQDYNQTSNLLFNSSNPSVPIHGVVDSLGQNSTMSNRKTDLISTSRPTAGSNSYLTRHNGIEKSSIDMTEDFLLDQNKQQGGGVMSNSCGSLEDLMSAMIKREREELTLRDGDIGCDIFPVRTCM</sequence>
<keyword evidence="3" id="KW-0902">Two-component regulatory system</keyword>
<organism evidence="13 14">
    <name type="scientific">Papaver atlanticum</name>
    <dbReference type="NCBI Taxonomy" id="357466"/>
    <lineage>
        <taxon>Eukaryota</taxon>
        <taxon>Viridiplantae</taxon>
        <taxon>Streptophyta</taxon>
        <taxon>Embryophyta</taxon>
        <taxon>Tracheophyta</taxon>
        <taxon>Spermatophyta</taxon>
        <taxon>Magnoliopsida</taxon>
        <taxon>Ranunculales</taxon>
        <taxon>Papaveraceae</taxon>
        <taxon>Papaveroideae</taxon>
        <taxon>Papaver</taxon>
    </lineage>
</organism>
<dbReference type="InterPro" id="IPR006447">
    <property type="entry name" value="Myb_dom_plants"/>
</dbReference>
<evidence type="ECO:0000256" key="4">
    <source>
        <dbReference type="ARBA" id="ARBA00023015"/>
    </source>
</evidence>
<evidence type="ECO:0000256" key="2">
    <source>
        <dbReference type="ARBA" id="ARBA00022553"/>
    </source>
</evidence>
<dbReference type="PROSITE" id="PS50110">
    <property type="entry name" value="RESPONSE_REGULATORY"/>
    <property type="match status" value="1"/>
</dbReference>
<dbReference type="Proteomes" id="UP001202328">
    <property type="component" value="Unassembled WGS sequence"/>
</dbReference>
<dbReference type="PANTHER" id="PTHR43874">
    <property type="entry name" value="TWO-COMPONENT RESPONSE REGULATOR"/>
    <property type="match status" value="1"/>
</dbReference>
<feature type="region of interest" description="Disordered" evidence="10">
    <location>
        <begin position="150"/>
        <end position="211"/>
    </location>
</feature>
<evidence type="ECO:0000256" key="6">
    <source>
        <dbReference type="ARBA" id="ARBA00023159"/>
    </source>
</evidence>
<evidence type="ECO:0000256" key="8">
    <source>
        <dbReference type="ARBA" id="ARBA00023242"/>
    </source>
</evidence>
<feature type="domain" description="Response regulatory" evidence="11">
    <location>
        <begin position="29"/>
        <end position="144"/>
    </location>
</feature>
<dbReference type="InterPro" id="IPR045279">
    <property type="entry name" value="ARR-like"/>
</dbReference>
<dbReference type="GO" id="GO:0009736">
    <property type="term" value="P:cytokinin-activated signaling pathway"/>
    <property type="evidence" value="ECO:0007669"/>
    <property type="project" value="InterPro"/>
</dbReference>
<reference evidence="13" key="1">
    <citation type="submission" date="2022-04" db="EMBL/GenBank/DDBJ databases">
        <title>A functionally conserved STORR gene fusion in Papaver species that diverged 16.8 million years ago.</title>
        <authorList>
            <person name="Catania T."/>
        </authorList>
    </citation>
    <scope>NUCLEOTIDE SEQUENCE</scope>
    <source>
        <strain evidence="13">S-188037</strain>
    </source>
</reference>
<keyword evidence="7" id="KW-0804">Transcription</keyword>
<dbReference type="PANTHER" id="PTHR43874:SF7">
    <property type="entry name" value="TWO-COMPONENT RESPONSE REGULATOR ARR10"/>
    <property type="match status" value="1"/>
</dbReference>
<comment type="caution">
    <text evidence="13">The sequence shown here is derived from an EMBL/GenBank/DDBJ whole genome shotgun (WGS) entry which is preliminary data.</text>
</comment>
<evidence type="ECO:0000256" key="10">
    <source>
        <dbReference type="SAM" id="MobiDB-lite"/>
    </source>
</evidence>
<keyword evidence="5" id="KW-0238">DNA-binding</keyword>
<dbReference type="Gene3D" id="1.10.10.60">
    <property type="entry name" value="Homeodomain-like"/>
    <property type="match status" value="1"/>
</dbReference>
<dbReference type="InterPro" id="IPR017053">
    <property type="entry name" value="Response_reg_B-typ_pln"/>
</dbReference>
<name>A0AAD4T1V7_9MAGN</name>
<dbReference type="GO" id="GO:0003700">
    <property type="term" value="F:DNA-binding transcription factor activity"/>
    <property type="evidence" value="ECO:0007669"/>
    <property type="project" value="InterPro"/>
</dbReference>
<keyword evidence="4" id="KW-0805">Transcription regulation</keyword>